<name>A0ABX6IMV6_9ACTN</name>
<protein>
    <recommendedName>
        <fullName evidence="5">Copper chaperone PCu(A)C</fullName>
    </recommendedName>
</protein>
<dbReference type="Proteomes" id="UP001059836">
    <property type="component" value="Chromosome"/>
</dbReference>
<keyword evidence="4" id="KW-1185">Reference proteome</keyword>
<proteinExistence type="predicted"/>
<keyword evidence="2" id="KW-0732">Signal</keyword>
<sequence>MTAGAVGAFGLAIALGTSACGTGQVSQTTSQEPAVNGGSAKIGALLIRDVTFVWPGDDAEAVHEAGGPYDISFLISNQSSTVVDKLVSITPPRGTVTLTGDATVNPGKALHAGTPDGLLTDEGYATKTGAPSSAAATSTAAAPSSAAPEADEADERLTATLTGAGDTVRAGVSTQLIFTFEKAGEVRILVPLNGGDLARQDKIRQAEAGH</sequence>
<organism evidence="3 4">
    <name type="scientific">Gordonia pseudamarae</name>
    <dbReference type="NCBI Taxonomy" id="2831662"/>
    <lineage>
        <taxon>Bacteria</taxon>
        <taxon>Bacillati</taxon>
        <taxon>Actinomycetota</taxon>
        <taxon>Actinomycetes</taxon>
        <taxon>Mycobacteriales</taxon>
        <taxon>Gordoniaceae</taxon>
        <taxon>Gordonia</taxon>
    </lineage>
</organism>
<accession>A0ABX6IMV6</accession>
<evidence type="ECO:0008006" key="5">
    <source>
        <dbReference type="Google" id="ProtNLM"/>
    </source>
</evidence>
<feature type="region of interest" description="Disordered" evidence="1">
    <location>
        <begin position="107"/>
        <end position="153"/>
    </location>
</feature>
<feature type="compositionally biased region" description="Low complexity" evidence="1">
    <location>
        <begin position="130"/>
        <end position="148"/>
    </location>
</feature>
<dbReference type="EMBL" id="CP045809">
    <property type="protein sequence ID" value="QHN36636.1"/>
    <property type="molecule type" value="Genomic_DNA"/>
</dbReference>
<dbReference type="RefSeq" id="WP_213244902.1">
    <property type="nucleotide sequence ID" value="NZ_CP045806.1"/>
</dbReference>
<evidence type="ECO:0000256" key="2">
    <source>
        <dbReference type="SAM" id="SignalP"/>
    </source>
</evidence>
<reference evidence="3" key="1">
    <citation type="journal article" date="2021" name="Nat. Microbiol.">
        <title>Cocultivation of an ultrasmall environmental parasitic bacterium with lytic ability against bacteria associated with wastewater foams.</title>
        <authorList>
            <person name="Batinovic S."/>
            <person name="Rose J.J.A."/>
            <person name="Ratcliffe J."/>
            <person name="Seviour R.J."/>
            <person name="Petrovski S."/>
        </authorList>
    </citation>
    <scope>NUCLEOTIDE SEQUENCE</scope>
    <source>
        <strain evidence="3">CON9</strain>
    </source>
</reference>
<evidence type="ECO:0000313" key="3">
    <source>
        <dbReference type="EMBL" id="QHN36636.1"/>
    </source>
</evidence>
<evidence type="ECO:0000313" key="4">
    <source>
        <dbReference type="Proteomes" id="UP001059836"/>
    </source>
</evidence>
<feature type="chain" id="PRO_5046404928" description="Copper chaperone PCu(A)C" evidence="2">
    <location>
        <begin position="20"/>
        <end position="210"/>
    </location>
</feature>
<evidence type="ECO:0000256" key="1">
    <source>
        <dbReference type="SAM" id="MobiDB-lite"/>
    </source>
</evidence>
<gene>
    <name evidence="3" type="ORF">GII31_18770</name>
</gene>
<feature type="signal peptide" evidence="2">
    <location>
        <begin position="1"/>
        <end position="19"/>
    </location>
</feature>